<dbReference type="EMBL" id="PPCV01000002">
    <property type="protein sequence ID" value="RXW32882.1"/>
    <property type="molecule type" value="Genomic_DNA"/>
</dbReference>
<dbReference type="SUPFAM" id="SSF51735">
    <property type="entry name" value="NAD(P)-binding Rossmann-fold domains"/>
    <property type="match status" value="1"/>
</dbReference>
<accession>A0A4Q2EJL5</accession>
<dbReference type="OrthoDB" id="1523398at2"/>
<evidence type="ECO:0000259" key="2">
    <source>
        <dbReference type="Pfam" id="PF03807"/>
    </source>
</evidence>
<dbReference type="Proteomes" id="UP000290624">
    <property type="component" value="Unassembled WGS sequence"/>
</dbReference>
<keyword evidence="1" id="KW-0560">Oxidoreductase</keyword>
<evidence type="ECO:0000256" key="1">
    <source>
        <dbReference type="ARBA" id="ARBA00023002"/>
    </source>
</evidence>
<reference evidence="3 4" key="1">
    <citation type="submission" date="2018-01" db="EMBL/GenBank/DDBJ databases">
        <title>Lactibacter flavus gen. nov., sp. nov., a novel bacterium of the family Propionibacteriaceae isolated from raw milk and dairy products.</title>
        <authorList>
            <person name="Wenning M."/>
            <person name="Breitenwieser F."/>
            <person name="Huptas C."/>
            <person name="von Neubeck M."/>
            <person name="Busse H.-J."/>
            <person name="Scherer S."/>
        </authorList>
    </citation>
    <scope>NUCLEOTIDE SEQUENCE [LARGE SCALE GENOMIC DNA]</scope>
    <source>
        <strain evidence="3 4">VG341</strain>
    </source>
</reference>
<evidence type="ECO:0000313" key="4">
    <source>
        <dbReference type="Proteomes" id="UP000290624"/>
    </source>
</evidence>
<evidence type="ECO:0000313" key="3">
    <source>
        <dbReference type="EMBL" id="RXW32882.1"/>
    </source>
</evidence>
<gene>
    <name evidence="3" type="ORF">C1706_03075</name>
</gene>
<dbReference type="GO" id="GO:0016491">
    <property type="term" value="F:oxidoreductase activity"/>
    <property type="evidence" value="ECO:0007669"/>
    <property type="project" value="UniProtKB-KW"/>
</dbReference>
<name>A0A4Q2EJL5_9ACTN</name>
<dbReference type="InterPro" id="IPR051267">
    <property type="entry name" value="STEAP_metalloreductase"/>
</dbReference>
<protein>
    <submittedName>
        <fullName evidence="3">NADP oxidoreductase</fullName>
    </submittedName>
</protein>
<dbReference type="Gene3D" id="3.40.50.720">
    <property type="entry name" value="NAD(P)-binding Rossmann-like Domain"/>
    <property type="match status" value="1"/>
</dbReference>
<keyword evidence="4" id="KW-1185">Reference proteome</keyword>
<organism evidence="3 4">
    <name type="scientific">Propioniciclava flava</name>
    <dbReference type="NCBI Taxonomy" id="2072026"/>
    <lineage>
        <taxon>Bacteria</taxon>
        <taxon>Bacillati</taxon>
        <taxon>Actinomycetota</taxon>
        <taxon>Actinomycetes</taxon>
        <taxon>Propionibacteriales</taxon>
        <taxon>Propionibacteriaceae</taxon>
        <taxon>Propioniciclava</taxon>
    </lineage>
</organism>
<proteinExistence type="predicted"/>
<dbReference type="Pfam" id="PF03807">
    <property type="entry name" value="F420_oxidored"/>
    <property type="match status" value="1"/>
</dbReference>
<dbReference type="InterPro" id="IPR028939">
    <property type="entry name" value="P5C_Rdtase_cat_N"/>
</dbReference>
<feature type="domain" description="Pyrroline-5-carboxylate reductase catalytic N-terminal" evidence="2">
    <location>
        <begin position="4"/>
        <end position="93"/>
    </location>
</feature>
<dbReference type="InterPro" id="IPR036291">
    <property type="entry name" value="NAD(P)-bd_dom_sf"/>
</dbReference>
<dbReference type="AlphaFoldDB" id="A0A4Q2EJL5"/>
<dbReference type="PANTHER" id="PTHR14239">
    <property type="entry name" value="DUDULIN-RELATED"/>
    <property type="match status" value="1"/>
</dbReference>
<dbReference type="PANTHER" id="PTHR14239:SF10">
    <property type="entry name" value="REDUCTASE"/>
    <property type="match status" value="1"/>
</dbReference>
<sequence length="215" mass="22276">MTKRLGIIGAGKVGTTVGRLALAAGWQVRIAASGRQPLQGLIVETMLPGATLLPEAEVVADSDIIVLAVPLSKVHQLDLGALSGKVVVDAMNHWYPVDGALDGLKPGDASTAWVAGLNPQMRLVKSLNHLGYHDMETDARPEGHPERRGVAVASDDAGANALVAGLLNDLGFDPVELPASAGVHLQGDSPIFGRWVDAPGLRSAIAACADRPSEP</sequence>
<comment type="caution">
    <text evidence="3">The sequence shown here is derived from an EMBL/GenBank/DDBJ whole genome shotgun (WGS) entry which is preliminary data.</text>
</comment>